<dbReference type="Proteomes" id="UP000249522">
    <property type="component" value="Unassembled WGS sequence"/>
</dbReference>
<gene>
    <name evidence="1" type="ORF">DNH61_07800</name>
</gene>
<sequence length="119" mass="13134">MVSLKLQDGDLVMNNGELAIIDEQADVAQSLRIILGTRRGEWFLNPDFGIDSSILHQKSWAAEDVEEVIRAGLYQDERIVSVEAIDQSIGRASRQLTISFTALMTNGEQVRSEVEVSAG</sequence>
<name>A0A2W1LND8_9BACL</name>
<keyword evidence="2" id="KW-1185">Reference proteome</keyword>
<dbReference type="OrthoDB" id="2088193at2"/>
<evidence type="ECO:0000313" key="1">
    <source>
        <dbReference type="EMBL" id="PZD96405.1"/>
    </source>
</evidence>
<accession>A0A2W1LND8</accession>
<evidence type="ECO:0000313" key="2">
    <source>
        <dbReference type="Proteomes" id="UP000249522"/>
    </source>
</evidence>
<dbReference type="AlphaFoldDB" id="A0A2W1LND8"/>
<comment type="caution">
    <text evidence="1">The sequence shown here is derived from an EMBL/GenBank/DDBJ whole genome shotgun (WGS) entry which is preliminary data.</text>
</comment>
<dbReference type="RefSeq" id="WP_111146099.1">
    <property type="nucleotide sequence ID" value="NZ_QKRB01000038.1"/>
</dbReference>
<dbReference type="SUPFAM" id="SSF160719">
    <property type="entry name" value="gpW/gp25-like"/>
    <property type="match status" value="1"/>
</dbReference>
<dbReference type="Pfam" id="PF10934">
    <property type="entry name" value="Sheath_initiator"/>
    <property type="match status" value="1"/>
</dbReference>
<organism evidence="1 2">
    <name type="scientific">Paenibacillus sambharensis</name>
    <dbReference type="NCBI Taxonomy" id="1803190"/>
    <lineage>
        <taxon>Bacteria</taxon>
        <taxon>Bacillati</taxon>
        <taxon>Bacillota</taxon>
        <taxon>Bacilli</taxon>
        <taxon>Bacillales</taxon>
        <taxon>Paenibacillaceae</taxon>
        <taxon>Paenibacillus</taxon>
    </lineage>
</organism>
<dbReference type="Gene3D" id="3.10.450.40">
    <property type="match status" value="1"/>
</dbReference>
<dbReference type="InterPro" id="IPR020288">
    <property type="entry name" value="Sheath_initiator"/>
</dbReference>
<proteinExistence type="predicted"/>
<dbReference type="EMBL" id="QKRB01000038">
    <property type="protein sequence ID" value="PZD96405.1"/>
    <property type="molecule type" value="Genomic_DNA"/>
</dbReference>
<reference evidence="1 2" key="1">
    <citation type="submission" date="2018-06" db="EMBL/GenBank/DDBJ databases">
        <title>Paenibacillus imtechensis sp. nov.</title>
        <authorList>
            <person name="Pinnaka A.K."/>
            <person name="Singh H."/>
            <person name="Kaur M."/>
        </authorList>
    </citation>
    <scope>NUCLEOTIDE SEQUENCE [LARGE SCALE GENOMIC DNA]</scope>
    <source>
        <strain evidence="1 2">SMB1</strain>
    </source>
</reference>
<protein>
    <submittedName>
        <fullName evidence="1">DUF2634 domain-containing protein</fullName>
    </submittedName>
</protein>